<evidence type="ECO:0000313" key="1">
    <source>
        <dbReference type="EMBL" id="CAF1092808.1"/>
    </source>
</evidence>
<keyword evidence="2" id="KW-1185">Reference proteome</keyword>
<dbReference type="EMBL" id="CAJNOC010007144">
    <property type="protein sequence ID" value="CAF1092808.1"/>
    <property type="molecule type" value="Genomic_DNA"/>
</dbReference>
<name>A0A814NFD8_9BILA</name>
<proteinExistence type="predicted"/>
<dbReference type="OrthoDB" id="119028at2759"/>
<reference evidence="1" key="1">
    <citation type="submission" date="2021-02" db="EMBL/GenBank/DDBJ databases">
        <authorList>
            <person name="Nowell W R."/>
        </authorList>
    </citation>
    <scope>NUCLEOTIDE SEQUENCE</scope>
    <source>
        <strain evidence="1">Ploen Becks lab</strain>
    </source>
</reference>
<sequence>KQTVECDSYLSSQMDNKLGVPQDSVLEIKFGETSGKVFVSDNEHSSQPVEETTTIIPFQVNNNKNCTLNELKKWCQDRSTIPQDEDQVFVGKFEYLALPKQEFRIFLTTKPN</sequence>
<organism evidence="1 2">
    <name type="scientific">Brachionus calyciflorus</name>
    <dbReference type="NCBI Taxonomy" id="104777"/>
    <lineage>
        <taxon>Eukaryota</taxon>
        <taxon>Metazoa</taxon>
        <taxon>Spiralia</taxon>
        <taxon>Gnathifera</taxon>
        <taxon>Rotifera</taxon>
        <taxon>Eurotatoria</taxon>
        <taxon>Monogononta</taxon>
        <taxon>Pseudotrocha</taxon>
        <taxon>Ploima</taxon>
        <taxon>Brachionidae</taxon>
        <taxon>Brachionus</taxon>
    </lineage>
</organism>
<dbReference type="Proteomes" id="UP000663879">
    <property type="component" value="Unassembled WGS sequence"/>
</dbReference>
<dbReference type="AlphaFoldDB" id="A0A814NFD8"/>
<gene>
    <name evidence="1" type="ORF">OXX778_LOCUS20755</name>
</gene>
<protein>
    <submittedName>
        <fullName evidence="1">Uncharacterized protein</fullName>
    </submittedName>
</protein>
<evidence type="ECO:0000313" key="2">
    <source>
        <dbReference type="Proteomes" id="UP000663879"/>
    </source>
</evidence>
<comment type="caution">
    <text evidence="1">The sequence shown here is derived from an EMBL/GenBank/DDBJ whole genome shotgun (WGS) entry which is preliminary data.</text>
</comment>
<accession>A0A814NFD8</accession>
<feature type="non-terminal residue" evidence="1">
    <location>
        <position position="1"/>
    </location>
</feature>